<gene>
    <name evidence="6" type="ORF">GOBAR_AA33920</name>
</gene>
<dbReference type="PANTHER" id="PTHR12446">
    <property type="entry name" value="TESMIN/TSO1-RELATED"/>
    <property type="match status" value="1"/>
</dbReference>
<dbReference type="Pfam" id="PF03638">
    <property type="entry name" value="TCR"/>
    <property type="match status" value="1"/>
</dbReference>
<keyword evidence="3" id="KW-0539">Nucleus</keyword>
<dbReference type="SMART" id="SM01114">
    <property type="entry name" value="CXC"/>
    <property type="match status" value="1"/>
</dbReference>
<feature type="chain" id="PRO_5015203533" description="CRC domain-containing protein" evidence="4">
    <location>
        <begin position="29"/>
        <end position="174"/>
    </location>
</feature>
<protein>
    <recommendedName>
        <fullName evidence="5">CRC domain-containing protein</fullName>
    </recommendedName>
</protein>
<dbReference type="InterPro" id="IPR028307">
    <property type="entry name" value="Lin-54_fam"/>
</dbReference>
<dbReference type="PROSITE" id="PS51634">
    <property type="entry name" value="CRC"/>
    <property type="match status" value="1"/>
</dbReference>
<comment type="similarity">
    <text evidence="2">Belongs to the lin-54 family.</text>
</comment>
<evidence type="ECO:0000256" key="3">
    <source>
        <dbReference type="ARBA" id="ARBA00023242"/>
    </source>
</evidence>
<organism evidence="6 7">
    <name type="scientific">Gossypium barbadense</name>
    <name type="common">Sea Island cotton</name>
    <name type="synonym">Hibiscus barbadensis</name>
    <dbReference type="NCBI Taxonomy" id="3634"/>
    <lineage>
        <taxon>Eukaryota</taxon>
        <taxon>Viridiplantae</taxon>
        <taxon>Streptophyta</taxon>
        <taxon>Embryophyta</taxon>
        <taxon>Tracheophyta</taxon>
        <taxon>Spermatophyta</taxon>
        <taxon>Magnoliopsida</taxon>
        <taxon>eudicotyledons</taxon>
        <taxon>Gunneridae</taxon>
        <taxon>Pentapetalae</taxon>
        <taxon>rosids</taxon>
        <taxon>malvids</taxon>
        <taxon>Malvales</taxon>
        <taxon>Malvaceae</taxon>
        <taxon>Malvoideae</taxon>
        <taxon>Gossypium</taxon>
    </lineage>
</organism>
<feature type="signal peptide" evidence="4">
    <location>
        <begin position="1"/>
        <end position="28"/>
    </location>
</feature>
<dbReference type="GO" id="GO:0005634">
    <property type="term" value="C:nucleus"/>
    <property type="evidence" value="ECO:0007669"/>
    <property type="project" value="UniProtKB-SubCell"/>
</dbReference>
<reference evidence="6 7" key="1">
    <citation type="submission" date="2015-01" db="EMBL/GenBank/DDBJ databases">
        <title>Genome of allotetraploid Gossypium barbadense reveals genomic plasticity and fiber elongation in cotton evolution.</title>
        <authorList>
            <person name="Chen X."/>
            <person name="Liu X."/>
            <person name="Zhao B."/>
            <person name="Zheng H."/>
            <person name="Hu Y."/>
            <person name="Lu G."/>
            <person name="Yang C."/>
            <person name="Chen J."/>
            <person name="Shan C."/>
            <person name="Zhang L."/>
            <person name="Zhou Y."/>
            <person name="Wang L."/>
            <person name="Guo W."/>
            <person name="Bai Y."/>
            <person name="Ruan J."/>
            <person name="Shangguan X."/>
            <person name="Mao Y."/>
            <person name="Jiang J."/>
            <person name="Zhu Y."/>
            <person name="Lei J."/>
            <person name="Kang H."/>
            <person name="Chen S."/>
            <person name="He X."/>
            <person name="Wang R."/>
            <person name="Wang Y."/>
            <person name="Chen J."/>
            <person name="Wang L."/>
            <person name="Yu S."/>
            <person name="Wang B."/>
            <person name="Wei J."/>
            <person name="Song S."/>
            <person name="Lu X."/>
            <person name="Gao Z."/>
            <person name="Gu W."/>
            <person name="Deng X."/>
            <person name="Ma D."/>
            <person name="Wang S."/>
            <person name="Liang W."/>
            <person name="Fang L."/>
            <person name="Cai C."/>
            <person name="Zhu X."/>
            <person name="Zhou B."/>
            <person name="Zhang Y."/>
            <person name="Chen Z."/>
            <person name="Xu S."/>
            <person name="Zhu R."/>
            <person name="Wang S."/>
            <person name="Zhang T."/>
            <person name="Zhao G."/>
        </authorList>
    </citation>
    <scope>NUCLEOTIDE SEQUENCE [LARGE SCALE GENOMIC DNA]</scope>
    <source>
        <strain evidence="7">cv. Xinhai21</strain>
        <tissue evidence="6">Leaf</tissue>
    </source>
</reference>
<comment type="subcellular location">
    <subcellularLocation>
        <location evidence="1">Nucleus</location>
    </subcellularLocation>
</comment>
<evidence type="ECO:0000313" key="7">
    <source>
        <dbReference type="Proteomes" id="UP000239757"/>
    </source>
</evidence>
<proteinExistence type="inferred from homology"/>
<evidence type="ECO:0000256" key="1">
    <source>
        <dbReference type="ARBA" id="ARBA00004123"/>
    </source>
</evidence>
<dbReference type="AlphaFoldDB" id="A0A2P5W6N4"/>
<feature type="domain" description="CRC" evidence="5">
    <location>
        <begin position="19"/>
        <end position="174"/>
    </location>
</feature>
<dbReference type="InterPro" id="IPR005172">
    <property type="entry name" value="CRC"/>
</dbReference>
<name>A0A2P5W6N4_GOSBA</name>
<dbReference type="PANTHER" id="PTHR12446:SF34">
    <property type="entry name" value="PROTEIN LIN-54 HOMOLOG"/>
    <property type="match status" value="1"/>
</dbReference>
<evidence type="ECO:0000313" key="6">
    <source>
        <dbReference type="EMBL" id="PPR86766.1"/>
    </source>
</evidence>
<dbReference type="InterPro" id="IPR033467">
    <property type="entry name" value="Tesmin/TSO1-like_CXC"/>
</dbReference>
<keyword evidence="4" id="KW-0732">Signal</keyword>
<dbReference type="Proteomes" id="UP000239757">
    <property type="component" value="Unassembled WGS sequence"/>
</dbReference>
<dbReference type="EMBL" id="KZ668858">
    <property type="protein sequence ID" value="PPR86766.1"/>
    <property type="molecule type" value="Genomic_DNA"/>
</dbReference>
<accession>A0A2P5W6N4</accession>
<evidence type="ECO:0000259" key="5">
    <source>
        <dbReference type="PROSITE" id="PS51634"/>
    </source>
</evidence>
<dbReference type="OrthoDB" id="199574at2759"/>
<sequence length="174" mass="19501">MTDDIRCHFLFFMRLSTIAMPWSGTVNALVRYCECFASGMYCDECNCVNCYNNVEYEAVRRDSVGATLKSNLNAFRPKINSSSHGAKDNKTAGAYPSSSYTHQTTTWNGSANSLHYQQHYKQWVDYYNQTEVSGALGTENLSVASTSTQLPSPYNFCSTLEARDRFISNTIVAV</sequence>
<dbReference type="GO" id="GO:0006355">
    <property type="term" value="P:regulation of DNA-templated transcription"/>
    <property type="evidence" value="ECO:0007669"/>
    <property type="project" value="TreeGrafter"/>
</dbReference>
<evidence type="ECO:0000256" key="2">
    <source>
        <dbReference type="ARBA" id="ARBA00007267"/>
    </source>
</evidence>
<evidence type="ECO:0000256" key="4">
    <source>
        <dbReference type="SAM" id="SignalP"/>
    </source>
</evidence>